<dbReference type="AlphaFoldDB" id="H3ZMD3"/>
<dbReference type="Pfam" id="PF03192">
    <property type="entry name" value="DUF257"/>
    <property type="match status" value="1"/>
</dbReference>
<protein>
    <submittedName>
        <fullName evidence="1">Uncharacterized protein</fullName>
    </submittedName>
</protein>
<dbReference type="Gene3D" id="3.40.50.11570">
    <property type="entry name" value="Protein of unknown function DUF257"/>
    <property type="match status" value="1"/>
</dbReference>
<dbReference type="InterPro" id="IPR005489">
    <property type="entry name" value="DUF257"/>
</dbReference>
<dbReference type="GeneID" id="16550693"/>
<proteinExistence type="predicted"/>
<organism evidence="1 2">
    <name type="scientific">Thermococcus litoralis (strain ATCC 51850 / DSM 5473 / JCM 8560 / NS-C)</name>
    <dbReference type="NCBI Taxonomy" id="523849"/>
    <lineage>
        <taxon>Archaea</taxon>
        <taxon>Methanobacteriati</taxon>
        <taxon>Methanobacteriota</taxon>
        <taxon>Thermococci</taxon>
        <taxon>Thermococcales</taxon>
        <taxon>Thermococcaceae</taxon>
        <taxon>Thermococcus</taxon>
    </lineage>
</organism>
<dbReference type="RefSeq" id="WP_004067862.1">
    <property type="nucleotide sequence ID" value="NC_022084.1"/>
</dbReference>
<dbReference type="Proteomes" id="UP000015502">
    <property type="component" value="Chromosome"/>
</dbReference>
<dbReference type="HOGENOM" id="CLU_102063_2_0_2"/>
<dbReference type="OrthoDB" id="85875at2157"/>
<dbReference type="KEGG" id="tlt:OCC_07279"/>
<name>H3ZMD3_THELN</name>
<dbReference type="PaxDb" id="523849-OCC_07279"/>
<evidence type="ECO:0000313" key="2">
    <source>
        <dbReference type="Proteomes" id="UP000015502"/>
    </source>
</evidence>
<gene>
    <name evidence="1" type="ORF">OCC_07279</name>
</gene>
<keyword evidence="2" id="KW-1185">Reference proteome</keyword>
<sequence>MDILDTLYLYKSQMELQGLNSGLLDNVRVIKIGGRLHVGNVITRLSFGEPVVREKEAFGIVKSILDVGDKIVSLVLGFDKLFFVINSRTEALSIVNIVLGYTGNPKGIGYYFINTELLEKNTPNILPLLEEVATTVVEIRKKGKSFFLNVKKSINSEIDGVEVKL</sequence>
<accession>H3ZMD3</accession>
<evidence type="ECO:0000313" key="1">
    <source>
        <dbReference type="EMBL" id="EHR78918.1"/>
    </source>
</evidence>
<dbReference type="EMBL" id="CP006670">
    <property type="protein sequence ID" value="EHR78918.1"/>
    <property type="molecule type" value="Genomic_DNA"/>
</dbReference>
<reference evidence="1 2" key="1">
    <citation type="journal article" date="2012" name="J. Bacteriol.">
        <title>Genome sequence of the model hyperthermophilic archaeon Thermococcus litoralis NS-C.</title>
        <authorList>
            <person name="Gardner A.F."/>
            <person name="Kumar S."/>
            <person name="Perler F.B."/>
        </authorList>
    </citation>
    <scope>NUCLEOTIDE SEQUENCE [LARGE SCALE GENOMIC DNA]</scope>
    <source>
        <strain evidence="2">ATCC 51850 / DSM 5473 / JCM 8560 / NS-C</strain>
    </source>
</reference>